<dbReference type="InterPro" id="IPR042527">
    <property type="entry name" value="Atg5_UblA_dom_sf"/>
</dbReference>
<dbReference type="AlphaFoldDB" id="A0A4P9WC91"/>
<dbReference type="Pfam" id="PF04106">
    <property type="entry name" value="ATG5_UblB"/>
    <property type="match status" value="1"/>
</dbReference>
<dbReference type="GO" id="GO:0061908">
    <property type="term" value="C:phagophore"/>
    <property type="evidence" value="ECO:0007669"/>
    <property type="project" value="TreeGrafter"/>
</dbReference>
<dbReference type="EMBL" id="KZ997035">
    <property type="protein sequence ID" value="RKO87966.1"/>
    <property type="molecule type" value="Genomic_DNA"/>
</dbReference>
<dbReference type="InterPro" id="IPR048318">
    <property type="entry name" value="ATG5_UblB"/>
</dbReference>
<dbReference type="InterPro" id="IPR048940">
    <property type="entry name" value="ATG5_HBR"/>
</dbReference>
<keyword evidence="10" id="KW-1185">Reference proteome</keyword>
<keyword evidence="5" id="KW-0472">Membrane</keyword>
<feature type="domain" description="Autophagy protein ATG5 UblA" evidence="8">
    <location>
        <begin position="12"/>
        <end position="120"/>
    </location>
</feature>
<dbReference type="InterPro" id="IPR007239">
    <property type="entry name" value="Atg5"/>
</dbReference>
<evidence type="ECO:0000313" key="9">
    <source>
        <dbReference type="EMBL" id="RKO87966.1"/>
    </source>
</evidence>
<evidence type="ECO:0000259" key="7">
    <source>
        <dbReference type="Pfam" id="PF20637"/>
    </source>
</evidence>
<dbReference type="PANTHER" id="PTHR13040">
    <property type="entry name" value="AUTOPHAGY PROTEIN 5"/>
    <property type="match status" value="1"/>
</dbReference>
<keyword evidence="3 5" id="KW-0832">Ubl conjugation</keyword>
<evidence type="ECO:0000259" key="6">
    <source>
        <dbReference type="Pfam" id="PF04106"/>
    </source>
</evidence>
<comment type="subunit">
    <text evidence="5">Conjugated with ATG12.</text>
</comment>
<dbReference type="GO" id="GO:0034045">
    <property type="term" value="C:phagophore assembly site membrane"/>
    <property type="evidence" value="ECO:0007669"/>
    <property type="project" value="UniProtKB-SubCell"/>
</dbReference>
<dbReference type="InterPro" id="IPR048939">
    <property type="entry name" value="ATG5_UblA"/>
</dbReference>
<evidence type="ECO:0000256" key="1">
    <source>
        <dbReference type="ARBA" id="ARBA00006910"/>
    </source>
</evidence>
<dbReference type="Pfam" id="PF20638">
    <property type="entry name" value="ATG5_UblA"/>
    <property type="match status" value="1"/>
</dbReference>
<keyword evidence="4 5" id="KW-0072">Autophagy</keyword>
<sequence length="286" mass="31480">LKDPDPDVTRAVWEGKVPMRITMDPGEAIALTSRAPAEAHFLLAPRCSYIPLLVQQVRQFFVDHAGLSFAGDDSEIWFESQGVPLKWHYPIGLLYDLHVAPVCSRSGEPPPLPWEVTVRFRGFPADKLIRVQSSMTVDAPQDHFMAMIKEADYLRSGSIKKVMSLSKQDQTALWSGISSNDYEGFWAVNTRLITTDGAPKSVPVRIYVVGRSVVQEPVAPFESSSPANTLSDALARLLPSLFQPSTPTASPPPSPLTLLHGVPAPLDAPLLWLSQNCAYPDNFLHI</sequence>
<organism evidence="9 10">
    <name type="scientific">Blyttiomyces helicus</name>
    <dbReference type="NCBI Taxonomy" id="388810"/>
    <lineage>
        <taxon>Eukaryota</taxon>
        <taxon>Fungi</taxon>
        <taxon>Fungi incertae sedis</taxon>
        <taxon>Chytridiomycota</taxon>
        <taxon>Chytridiomycota incertae sedis</taxon>
        <taxon>Chytridiomycetes</taxon>
        <taxon>Chytridiomycetes incertae sedis</taxon>
        <taxon>Blyttiomyces</taxon>
    </lineage>
</organism>
<dbReference type="GO" id="GO:0000422">
    <property type="term" value="P:autophagy of mitochondrion"/>
    <property type="evidence" value="ECO:0007669"/>
    <property type="project" value="TreeGrafter"/>
</dbReference>
<evidence type="ECO:0000256" key="3">
    <source>
        <dbReference type="ARBA" id="ARBA00022843"/>
    </source>
</evidence>
<dbReference type="OrthoDB" id="272162at2759"/>
<evidence type="ECO:0000259" key="8">
    <source>
        <dbReference type="Pfam" id="PF20638"/>
    </source>
</evidence>
<dbReference type="GO" id="GO:0019776">
    <property type="term" value="F:Atg8-family ligase activity"/>
    <property type="evidence" value="ECO:0007669"/>
    <property type="project" value="TreeGrafter"/>
</dbReference>
<proteinExistence type="inferred from homology"/>
<protein>
    <recommendedName>
        <fullName evidence="5">Autophagy protein 5</fullName>
    </recommendedName>
</protein>
<dbReference type="GO" id="GO:0006995">
    <property type="term" value="P:cellular response to nitrogen starvation"/>
    <property type="evidence" value="ECO:0007669"/>
    <property type="project" value="TreeGrafter"/>
</dbReference>
<dbReference type="InterPro" id="IPR042526">
    <property type="entry name" value="Atg5_HR"/>
</dbReference>
<dbReference type="GO" id="GO:0044233">
    <property type="term" value="C:mitochondria-associated endoplasmic reticulum membrane contact site"/>
    <property type="evidence" value="ECO:0007669"/>
    <property type="project" value="TreeGrafter"/>
</dbReference>
<dbReference type="GO" id="GO:0005776">
    <property type="term" value="C:autophagosome"/>
    <property type="evidence" value="ECO:0007669"/>
    <property type="project" value="TreeGrafter"/>
</dbReference>
<keyword evidence="2 5" id="KW-1017">Isopeptide bond</keyword>
<evidence type="ECO:0000256" key="5">
    <source>
        <dbReference type="RuleBase" id="RU361202"/>
    </source>
</evidence>
<dbReference type="PANTHER" id="PTHR13040:SF2">
    <property type="entry name" value="AUTOPHAGY PROTEIN 5"/>
    <property type="match status" value="1"/>
</dbReference>
<feature type="non-terminal residue" evidence="9">
    <location>
        <position position="1"/>
    </location>
</feature>
<accession>A0A4P9WC91</accession>
<gene>
    <name evidence="9" type="ORF">BDK51DRAFT_9262</name>
</gene>
<keyword evidence="5" id="KW-0813">Transport</keyword>
<evidence type="ECO:0000313" key="10">
    <source>
        <dbReference type="Proteomes" id="UP000269721"/>
    </source>
</evidence>
<comment type="similarity">
    <text evidence="1 5">Belongs to the ATG5 family.</text>
</comment>
<dbReference type="Pfam" id="PF20637">
    <property type="entry name" value="ATG5_HBR"/>
    <property type="match status" value="1"/>
</dbReference>
<evidence type="ECO:0000256" key="2">
    <source>
        <dbReference type="ARBA" id="ARBA00022499"/>
    </source>
</evidence>
<comment type="subcellular location">
    <subcellularLocation>
        <location evidence="5">Preautophagosomal structure membrane</location>
        <topology evidence="5">Peripheral membrane protein</topology>
    </subcellularLocation>
</comment>
<feature type="domain" description="Autophagy protein ATG5 alpha-helical bundle region" evidence="7">
    <location>
        <begin position="139"/>
        <end position="194"/>
    </location>
</feature>
<dbReference type="Gene3D" id="3.10.20.90">
    <property type="entry name" value="Phosphatidylinositol 3-kinase Catalytic Subunit, Chain A, domain 1"/>
    <property type="match status" value="1"/>
</dbReference>
<comment type="function">
    <text evidence="5">Involved in cytoplasm to vacuole transport (Cvt) and autophagic vesicle formation.</text>
</comment>
<feature type="domain" description="Autophagy protein ATG5 UblB" evidence="6">
    <location>
        <begin position="202"/>
        <end position="286"/>
    </location>
</feature>
<evidence type="ECO:0000256" key="4">
    <source>
        <dbReference type="ARBA" id="ARBA00023006"/>
    </source>
</evidence>
<dbReference type="GO" id="GO:0034727">
    <property type="term" value="P:piecemeal microautophagy of the nucleus"/>
    <property type="evidence" value="ECO:0007669"/>
    <property type="project" value="TreeGrafter"/>
</dbReference>
<feature type="non-terminal residue" evidence="9">
    <location>
        <position position="286"/>
    </location>
</feature>
<dbReference type="GO" id="GO:0034274">
    <property type="term" value="C:Atg12-Atg5-Atg16 complex"/>
    <property type="evidence" value="ECO:0007669"/>
    <property type="project" value="TreeGrafter"/>
</dbReference>
<reference evidence="10" key="1">
    <citation type="journal article" date="2018" name="Nat. Microbiol.">
        <title>Leveraging single-cell genomics to expand the fungal tree of life.</title>
        <authorList>
            <person name="Ahrendt S.R."/>
            <person name="Quandt C.A."/>
            <person name="Ciobanu D."/>
            <person name="Clum A."/>
            <person name="Salamov A."/>
            <person name="Andreopoulos B."/>
            <person name="Cheng J.F."/>
            <person name="Woyke T."/>
            <person name="Pelin A."/>
            <person name="Henrissat B."/>
            <person name="Reynolds N.K."/>
            <person name="Benny G.L."/>
            <person name="Smith M.E."/>
            <person name="James T.Y."/>
            <person name="Grigoriev I.V."/>
        </authorList>
    </citation>
    <scope>NUCLEOTIDE SEQUENCE [LARGE SCALE GENOMIC DNA]</scope>
</reference>
<dbReference type="Gene3D" id="3.10.20.620">
    <property type="match status" value="1"/>
</dbReference>
<dbReference type="Proteomes" id="UP000269721">
    <property type="component" value="Unassembled WGS sequence"/>
</dbReference>
<name>A0A4P9WC91_9FUNG</name>
<dbReference type="Gene3D" id="1.10.246.190">
    <property type="entry name" value="Autophagy protein Apg5, helix rich domain"/>
    <property type="match status" value="1"/>
</dbReference>